<evidence type="ECO:0000259" key="4">
    <source>
        <dbReference type="PROSITE" id="PS50102"/>
    </source>
</evidence>
<dbReference type="GO" id="GO:0003729">
    <property type="term" value="F:mRNA binding"/>
    <property type="evidence" value="ECO:0007669"/>
    <property type="project" value="TreeGrafter"/>
</dbReference>
<evidence type="ECO:0000259" key="5">
    <source>
        <dbReference type="PROSITE" id="PS50177"/>
    </source>
</evidence>
<organism evidence="6 7">
    <name type="scientific">Saponaria officinalis</name>
    <name type="common">Common soapwort</name>
    <name type="synonym">Lychnis saponaria</name>
    <dbReference type="NCBI Taxonomy" id="3572"/>
    <lineage>
        <taxon>Eukaryota</taxon>
        <taxon>Viridiplantae</taxon>
        <taxon>Streptophyta</taxon>
        <taxon>Embryophyta</taxon>
        <taxon>Tracheophyta</taxon>
        <taxon>Spermatophyta</taxon>
        <taxon>Magnoliopsida</taxon>
        <taxon>eudicotyledons</taxon>
        <taxon>Gunneridae</taxon>
        <taxon>Pentapetalae</taxon>
        <taxon>Caryophyllales</taxon>
        <taxon>Caryophyllaceae</taxon>
        <taxon>Caryophylleae</taxon>
        <taxon>Saponaria</taxon>
    </lineage>
</organism>
<dbReference type="SMART" id="SM00360">
    <property type="entry name" value="RRM"/>
    <property type="match status" value="1"/>
</dbReference>
<dbReference type="InterPro" id="IPR018222">
    <property type="entry name" value="Nuclear_transport_factor_2_euk"/>
</dbReference>
<dbReference type="SUPFAM" id="SSF54427">
    <property type="entry name" value="NTF2-like"/>
    <property type="match status" value="1"/>
</dbReference>
<evidence type="ECO:0000313" key="7">
    <source>
        <dbReference type="Proteomes" id="UP001443914"/>
    </source>
</evidence>
<dbReference type="SUPFAM" id="SSF54928">
    <property type="entry name" value="RNA-binding domain, RBD"/>
    <property type="match status" value="1"/>
</dbReference>
<dbReference type="GO" id="GO:0005829">
    <property type="term" value="C:cytosol"/>
    <property type="evidence" value="ECO:0007669"/>
    <property type="project" value="TreeGrafter"/>
</dbReference>
<dbReference type="EMBL" id="JBDFQZ010000001">
    <property type="protein sequence ID" value="KAK9757203.1"/>
    <property type="molecule type" value="Genomic_DNA"/>
</dbReference>
<reference evidence="6" key="1">
    <citation type="submission" date="2024-03" db="EMBL/GenBank/DDBJ databases">
        <title>WGS assembly of Saponaria officinalis var. Norfolk2.</title>
        <authorList>
            <person name="Jenkins J."/>
            <person name="Shu S."/>
            <person name="Grimwood J."/>
            <person name="Barry K."/>
            <person name="Goodstein D."/>
            <person name="Schmutz J."/>
            <person name="Leebens-Mack J."/>
            <person name="Osbourn A."/>
        </authorList>
    </citation>
    <scope>NUCLEOTIDE SEQUENCE [LARGE SCALE GENOMIC DNA]</scope>
    <source>
        <strain evidence="6">JIC</strain>
    </source>
</reference>
<dbReference type="PROSITE" id="PS50102">
    <property type="entry name" value="RRM"/>
    <property type="match status" value="1"/>
</dbReference>
<feature type="domain" description="NTF2" evidence="5">
    <location>
        <begin position="37"/>
        <end position="151"/>
    </location>
</feature>
<feature type="domain" description="RRM" evidence="4">
    <location>
        <begin position="310"/>
        <end position="392"/>
    </location>
</feature>
<dbReference type="FunFam" id="3.10.450.50:FF:000003">
    <property type="entry name" value="Nuclear transport factor 2 family protein"/>
    <property type="match status" value="1"/>
</dbReference>
<proteinExistence type="predicted"/>
<dbReference type="PANTHER" id="PTHR10693:SF20">
    <property type="entry name" value="AT27578P"/>
    <property type="match status" value="1"/>
</dbReference>
<evidence type="ECO:0000256" key="1">
    <source>
        <dbReference type="ARBA" id="ARBA00022884"/>
    </source>
</evidence>
<dbReference type="Pfam" id="PF00076">
    <property type="entry name" value="RRM_1"/>
    <property type="match status" value="1"/>
</dbReference>
<feature type="compositionally biased region" description="Gly residues" evidence="3">
    <location>
        <begin position="404"/>
        <end position="423"/>
    </location>
</feature>
<name>A0AAW1NIU4_SAPOF</name>
<sequence>MPQICRFTVRNFFIFCSLKMAAPPERDFHALHSAEIVGNAFVRQYYAILQQSPALVYRFYQDVSKMGRSEDGSIMGSTTTMDAINEKIQSYGSLKTDIKFVDAQESYNGGVIVLVSGCMVNDDDSRRGFTQAFFLAPQEKGYYVLNDIFRYVEDDPAECGNNEEQDGGTAPAASLNEVPPVSENHICDQSNGEVYNLCENGEVPVKVETVEVQVQEKEPVAEVVDETPQESRVVVESNDKLKDTPKKSYASIVMKDGPATVASHVHLKSVSKEQDRQVPVAPGCASVVLPSSPKAETVDKENKQPEGEGCSIHMKYLPHHVTYSLVEEVFQRFGLIRSGGIQILNNKGFYYGFVDYEVAAAARSAIEASPINIDGQKVVIEEKRSTFNRGNSFGGNNRGRYPSGRGGNGFRGRGGGYGGGRGYNRGESNKNDLGRGGGGRGYQNRNEGYSGRMNRGGGSAHVSTKA</sequence>
<dbReference type="Gene3D" id="3.30.70.330">
    <property type="match status" value="1"/>
</dbReference>
<evidence type="ECO:0000256" key="3">
    <source>
        <dbReference type="SAM" id="MobiDB-lite"/>
    </source>
</evidence>
<comment type="caution">
    <text evidence="6">The sequence shown here is derived from an EMBL/GenBank/DDBJ whole genome shotgun (WGS) entry which is preliminary data.</text>
</comment>
<evidence type="ECO:0000256" key="2">
    <source>
        <dbReference type="PROSITE-ProRule" id="PRU00176"/>
    </source>
</evidence>
<evidence type="ECO:0000313" key="6">
    <source>
        <dbReference type="EMBL" id="KAK9757203.1"/>
    </source>
</evidence>
<dbReference type="Pfam" id="PF02136">
    <property type="entry name" value="NTF2"/>
    <property type="match status" value="1"/>
</dbReference>
<evidence type="ECO:0008006" key="8">
    <source>
        <dbReference type="Google" id="ProtNLM"/>
    </source>
</evidence>
<dbReference type="PANTHER" id="PTHR10693">
    <property type="entry name" value="RAS GTPASE-ACTIVATING PROTEIN-BINDING PROTEIN"/>
    <property type="match status" value="1"/>
</dbReference>
<keyword evidence="7" id="KW-1185">Reference proteome</keyword>
<dbReference type="AlphaFoldDB" id="A0AAW1NIU4"/>
<dbReference type="InterPro" id="IPR012677">
    <property type="entry name" value="Nucleotide-bd_a/b_plait_sf"/>
</dbReference>
<dbReference type="PROSITE" id="PS50177">
    <property type="entry name" value="NTF2_DOMAIN"/>
    <property type="match status" value="1"/>
</dbReference>
<keyword evidence="1 2" id="KW-0694">RNA-binding</keyword>
<protein>
    <recommendedName>
        <fullName evidence="8">G3BP-like protein</fullName>
    </recommendedName>
</protein>
<dbReference type="Proteomes" id="UP001443914">
    <property type="component" value="Unassembled WGS sequence"/>
</dbReference>
<dbReference type="InterPro" id="IPR039539">
    <property type="entry name" value="Ras_GTPase_bind_prot"/>
</dbReference>
<dbReference type="Gene3D" id="3.10.450.50">
    <property type="match status" value="1"/>
</dbReference>
<dbReference type="InterPro" id="IPR035979">
    <property type="entry name" value="RBD_domain_sf"/>
</dbReference>
<dbReference type="CDD" id="cd00780">
    <property type="entry name" value="NTF2"/>
    <property type="match status" value="1"/>
</dbReference>
<dbReference type="InterPro" id="IPR032710">
    <property type="entry name" value="NTF2-like_dom_sf"/>
</dbReference>
<dbReference type="InterPro" id="IPR002075">
    <property type="entry name" value="NTF2_dom"/>
</dbReference>
<dbReference type="InterPro" id="IPR000504">
    <property type="entry name" value="RRM_dom"/>
</dbReference>
<dbReference type="GO" id="GO:1990904">
    <property type="term" value="C:ribonucleoprotein complex"/>
    <property type="evidence" value="ECO:0007669"/>
    <property type="project" value="TreeGrafter"/>
</dbReference>
<gene>
    <name evidence="6" type="ORF">RND81_01G147800</name>
</gene>
<accession>A0AAW1NIU4</accession>
<feature type="region of interest" description="Disordered" evidence="3">
    <location>
        <begin position="389"/>
        <end position="466"/>
    </location>
</feature>